<evidence type="ECO:0000313" key="3">
    <source>
        <dbReference type="EMBL" id="ACL72678.1"/>
    </source>
</evidence>
<dbReference type="Pfam" id="PF00497">
    <property type="entry name" value="SBP_bac_3"/>
    <property type="match status" value="1"/>
</dbReference>
<feature type="signal peptide" evidence="1">
    <location>
        <begin position="1"/>
        <end position="29"/>
    </location>
</feature>
<dbReference type="PANTHER" id="PTHR38834:SF3">
    <property type="entry name" value="SOLUTE-BINDING PROTEIN FAMILY 3_N-TERMINAL DOMAIN-CONTAINING PROTEIN"/>
    <property type="match status" value="1"/>
</dbReference>
<organism evidence="3 4">
    <name type="scientific">Thioalkalivibrio sulfidiphilus (strain HL-EbGR7)</name>
    <dbReference type="NCBI Taxonomy" id="396588"/>
    <lineage>
        <taxon>Bacteria</taxon>
        <taxon>Pseudomonadati</taxon>
        <taxon>Pseudomonadota</taxon>
        <taxon>Gammaproteobacteria</taxon>
        <taxon>Chromatiales</taxon>
        <taxon>Ectothiorhodospiraceae</taxon>
        <taxon>Thioalkalivibrio</taxon>
    </lineage>
</organism>
<sequence length="262" mass="29233" precursor="true">MPSRKRIVTRLINTWVAFCLLFSSGLAGAQSQTPPRSLDELVWITEEYAPYNYAQDGQVTGVAVDILVKIWERLGVNRTVADIQLLPWARGYRMALDQPGTCLFSTTVTDARRELFTFVEPIMDASISIIAPRDRGLEVADVAALAPYRIGVVREDIGDQLLQEEGFSGTYVRTDSARILIRMLRGERFDAAAYNERVANWVMVQEGIDPALYEPALVLREGYMGYACHKDTDPALIAQLQDALDALIADGTVAEITNRYLQ</sequence>
<feature type="domain" description="Solute-binding protein family 3/N-terminal" evidence="2">
    <location>
        <begin position="40"/>
        <end position="261"/>
    </location>
</feature>
<dbReference type="OrthoDB" id="8587856at2"/>
<dbReference type="KEGG" id="tgr:Tgr7_1595"/>
<protein>
    <submittedName>
        <fullName evidence="3">Extracellular solute-binding protein</fullName>
    </submittedName>
</protein>
<evidence type="ECO:0000313" key="4">
    <source>
        <dbReference type="Proteomes" id="UP000002383"/>
    </source>
</evidence>
<dbReference type="eggNOG" id="COG0834">
    <property type="taxonomic scope" value="Bacteria"/>
</dbReference>
<proteinExistence type="predicted"/>
<dbReference type="Gene3D" id="3.40.190.10">
    <property type="entry name" value="Periplasmic binding protein-like II"/>
    <property type="match status" value="2"/>
</dbReference>
<dbReference type="InterPro" id="IPR001638">
    <property type="entry name" value="Solute-binding_3/MltF_N"/>
</dbReference>
<dbReference type="RefSeq" id="WP_012638161.1">
    <property type="nucleotide sequence ID" value="NC_011901.1"/>
</dbReference>
<name>B8GRX4_THISH</name>
<dbReference type="HOGENOM" id="CLU_064076_1_2_6"/>
<evidence type="ECO:0000259" key="2">
    <source>
        <dbReference type="SMART" id="SM00062"/>
    </source>
</evidence>
<dbReference type="SMART" id="SM00062">
    <property type="entry name" value="PBPb"/>
    <property type="match status" value="1"/>
</dbReference>
<feature type="chain" id="PRO_5002873266" evidence="1">
    <location>
        <begin position="30"/>
        <end position="262"/>
    </location>
</feature>
<accession>B8GRX4</accession>
<dbReference type="STRING" id="396588.Tgr7_1595"/>
<keyword evidence="1" id="KW-0732">Signal</keyword>
<dbReference type="AlphaFoldDB" id="B8GRX4"/>
<keyword evidence="4" id="KW-1185">Reference proteome</keyword>
<reference evidence="3 4" key="1">
    <citation type="journal article" date="2011" name="Stand. Genomic Sci.">
        <title>Complete genome sequence of 'Thioalkalivibrio sulfidophilus' HL-EbGr7.</title>
        <authorList>
            <person name="Muyzer G."/>
            <person name="Sorokin D.Y."/>
            <person name="Mavromatis K."/>
            <person name="Lapidus A."/>
            <person name="Clum A."/>
            <person name="Ivanova N."/>
            <person name="Pati A."/>
            <person name="d'Haeseleer P."/>
            <person name="Woyke T."/>
            <person name="Kyrpides N.C."/>
        </authorList>
    </citation>
    <scope>NUCLEOTIDE SEQUENCE [LARGE SCALE GENOMIC DNA]</scope>
    <source>
        <strain evidence="3 4">HL-EbGR7</strain>
    </source>
</reference>
<dbReference type="EMBL" id="CP001339">
    <property type="protein sequence ID" value="ACL72678.1"/>
    <property type="molecule type" value="Genomic_DNA"/>
</dbReference>
<dbReference type="PANTHER" id="PTHR38834">
    <property type="entry name" value="PERIPLASMIC SUBSTRATE BINDING PROTEIN FAMILY 3"/>
    <property type="match status" value="1"/>
</dbReference>
<evidence type="ECO:0000256" key="1">
    <source>
        <dbReference type="SAM" id="SignalP"/>
    </source>
</evidence>
<dbReference type="SUPFAM" id="SSF53850">
    <property type="entry name" value="Periplasmic binding protein-like II"/>
    <property type="match status" value="1"/>
</dbReference>
<dbReference type="Proteomes" id="UP000002383">
    <property type="component" value="Chromosome"/>
</dbReference>
<gene>
    <name evidence="3" type="ordered locus">Tgr7_1595</name>
</gene>